<evidence type="ECO:0000259" key="10">
    <source>
        <dbReference type="PROSITE" id="PS51072"/>
    </source>
</evidence>
<dbReference type="PANTHER" id="PTHR16082">
    <property type="entry name" value="AP-5 COMPLEX SUBUNIT MU-1"/>
    <property type="match status" value="1"/>
</dbReference>
<evidence type="ECO:0000256" key="6">
    <source>
        <dbReference type="ARBA" id="ARBA00022448"/>
    </source>
</evidence>
<evidence type="ECO:0000313" key="11">
    <source>
        <dbReference type="EMBL" id="KAG5283858.1"/>
    </source>
</evidence>
<reference evidence="11" key="1">
    <citation type="submission" date="2020-10" db="EMBL/GenBank/DDBJ databases">
        <title>Chromosome-scale genome assembly of the Allis shad, Alosa alosa.</title>
        <authorList>
            <person name="Margot Z."/>
            <person name="Christophe K."/>
            <person name="Cabau C."/>
            <person name="Louis A."/>
            <person name="Berthelot C."/>
            <person name="Parey E."/>
            <person name="Roest Crollius H."/>
            <person name="Montfort J."/>
            <person name="Robinson-Rechavi M."/>
            <person name="Bucao C."/>
            <person name="Bouchez O."/>
            <person name="Gislard M."/>
            <person name="Lluch J."/>
            <person name="Milhes M."/>
            <person name="Lampietro C."/>
            <person name="Lopez Roques C."/>
            <person name="Donnadieu C."/>
            <person name="Braasch I."/>
            <person name="Desvignes T."/>
            <person name="Postlethwait J."/>
            <person name="Bobe J."/>
            <person name="Guiguen Y."/>
        </authorList>
    </citation>
    <scope>NUCLEOTIDE SEQUENCE</scope>
    <source>
        <strain evidence="11">M-15738</strain>
        <tissue evidence="11">Blood</tissue>
    </source>
</reference>
<keyword evidence="12" id="KW-1185">Reference proteome</keyword>
<dbReference type="Proteomes" id="UP000823561">
    <property type="component" value="Chromosome 2"/>
</dbReference>
<evidence type="ECO:0000256" key="7">
    <source>
        <dbReference type="ARBA" id="ARBA00022927"/>
    </source>
</evidence>
<gene>
    <name evidence="11" type="ORF">AALO_G00020250</name>
</gene>
<accession>A0AAV6H9I0</accession>
<protein>
    <recommendedName>
        <fullName evidence="5">AP-5 complex subunit mu-1</fullName>
    </recommendedName>
    <alternativeName>
        <fullName evidence="9">Adaptor-related protein complex 5 subunit mu-1</fullName>
    </alternativeName>
</protein>
<dbReference type="CDD" id="cd09256">
    <property type="entry name" value="AP_MuD_MHD"/>
    <property type="match status" value="1"/>
</dbReference>
<keyword evidence="7" id="KW-0653">Protein transport</keyword>
<dbReference type="Gene3D" id="2.60.40.1170">
    <property type="entry name" value="Mu homology domain, subdomain B"/>
    <property type="match status" value="2"/>
</dbReference>
<dbReference type="GO" id="GO:0030119">
    <property type="term" value="C:AP-type membrane coat adaptor complex"/>
    <property type="evidence" value="ECO:0007669"/>
    <property type="project" value="TreeGrafter"/>
</dbReference>
<dbReference type="PROSITE" id="PS51072">
    <property type="entry name" value="MHD"/>
    <property type="match status" value="1"/>
</dbReference>
<dbReference type="InterPro" id="IPR028565">
    <property type="entry name" value="MHD"/>
</dbReference>
<evidence type="ECO:0000256" key="1">
    <source>
        <dbReference type="ARBA" id="ARBA00004492"/>
    </source>
</evidence>
<keyword evidence="6" id="KW-0813">Transport</keyword>
<dbReference type="AlphaFoldDB" id="A0AAV6H9I0"/>
<dbReference type="SUPFAM" id="SSF49447">
    <property type="entry name" value="Second domain of Mu2 adaptin subunit (ap50) of ap2 adaptor"/>
    <property type="match status" value="1"/>
</dbReference>
<organism evidence="11 12">
    <name type="scientific">Alosa alosa</name>
    <name type="common">allis shad</name>
    <dbReference type="NCBI Taxonomy" id="278164"/>
    <lineage>
        <taxon>Eukaryota</taxon>
        <taxon>Metazoa</taxon>
        <taxon>Chordata</taxon>
        <taxon>Craniata</taxon>
        <taxon>Vertebrata</taxon>
        <taxon>Euteleostomi</taxon>
        <taxon>Actinopterygii</taxon>
        <taxon>Neopterygii</taxon>
        <taxon>Teleostei</taxon>
        <taxon>Clupei</taxon>
        <taxon>Clupeiformes</taxon>
        <taxon>Clupeoidei</taxon>
        <taxon>Clupeidae</taxon>
        <taxon>Alosa</taxon>
    </lineage>
</organism>
<dbReference type="EMBL" id="JADWDJ010000002">
    <property type="protein sequence ID" value="KAG5283858.1"/>
    <property type="molecule type" value="Genomic_DNA"/>
</dbReference>
<evidence type="ECO:0000256" key="2">
    <source>
        <dbReference type="ARBA" id="ARBA00004630"/>
    </source>
</evidence>
<dbReference type="GO" id="GO:0005829">
    <property type="term" value="C:cytosol"/>
    <property type="evidence" value="ECO:0007669"/>
    <property type="project" value="TreeGrafter"/>
</dbReference>
<dbReference type="GO" id="GO:0031902">
    <property type="term" value="C:late endosome membrane"/>
    <property type="evidence" value="ECO:0007669"/>
    <property type="project" value="UniProtKB-SubCell"/>
</dbReference>
<dbReference type="PANTHER" id="PTHR16082:SF2">
    <property type="entry name" value="AP-5 COMPLEX SUBUNIT MU-1"/>
    <property type="match status" value="1"/>
</dbReference>
<dbReference type="GO" id="GO:0016197">
    <property type="term" value="P:endosomal transport"/>
    <property type="evidence" value="ECO:0007669"/>
    <property type="project" value="TreeGrafter"/>
</dbReference>
<dbReference type="Pfam" id="PF00928">
    <property type="entry name" value="Adap_comp_sub"/>
    <property type="match status" value="1"/>
</dbReference>
<dbReference type="FunFam" id="2.60.40.1170:FF:000013">
    <property type="entry name" value="AP-5 complex subunit mu-1 isoform X1"/>
    <property type="match status" value="1"/>
</dbReference>
<dbReference type="GO" id="GO:0005765">
    <property type="term" value="C:lysosomal membrane"/>
    <property type="evidence" value="ECO:0007669"/>
    <property type="project" value="UniProtKB-SubCell"/>
</dbReference>
<evidence type="ECO:0000256" key="5">
    <source>
        <dbReference type="ARBA" id="ARBA00021851"/>
    </source>
</evidence>
<evidence type="ECO:0000256" key="4">
    <source>
        <dbReference type="ARBA" id="ARBA00011174"/>
    </source>
</evidence>
<evidence type="ECO:0000256" key="8">
    <source>
        <dbReference type="ARBA" id="ARBA00023136"/>
    </source>
</evidence>
<keyword evidence="8" id="KW-0472">Membrane</keyword>
<comment type="caution">
    <text evidence="11">The sequence shown here is derived from an EMBL/GenBank/DDBJ whole genome shotgun (WGS) entry which is preliminary data.</text>
</comment>
<dbReference type="InterPro" id="IPR036168">
    <property type="entry name" value="AP2_Mu_C_sf"/>
</dbReference>
<dbReference type="InterPro" id="IPR039591">
    <property type="entry name" value="AP5M1"/>
</dbReference>
<comment type="subunit">
    <text evidence="4">Probably part of the adaptor protein complex 5 (AP-5) a tetramer composed of AP5B1, AP5M1, AP5S1 and AP5Z1.</text>
</comment>
<feature type="domain" description="MHD" evidence="10">
    <location>
        <begin position="208"/>
        <end position="475"/>
    </location>
</feature>
<dbReference type="GO" id="GO:0015031">
    <property type="term" value="P:protein transport"/>
    <property type="evidence" value="ECO:0007669"/>
    <property type="project" value="UniProtKB-KW"/>
</dbReference>
<comment type="similarity">
    <text evidence="3">Belongs to the adaptor complexes medium subunit family.</text>
</comment>
<name>A0AAV6H9I0_9TELE</name>
<comment type="subcellular location">
    <subcellularLocation>
        <location evidence="1">Late endosome membrane</location>
        <topology evidence="1">Peripheral membrane protein</topology>
        <orientation evidence="1">Cytoplasmic side</orientation>
    </subcellularLocation>
    <subcellularLocation>
        <location evidence="2">Lysosome membrane</location>
        <topology evidence="2">Peripheral membrane protein</topology>
        <orientation evidence="2">Cytoplasmic side</orientation>
    </subcellularLocation>
</comment>
<evidence type="ECO:0000256" key="3">
    <source>
        <dbReference type="ARBA" id="ARBA00005324"/>
    </source>
</evidence>
<evidence type="ECO:0000256" key="9">
    <source>
        <dbReference type="ARBA" id="ARBA00030827"/>
    </source>
</evidence>
<proteinExistence type="inferred from homology"/>
<evidence type="ECO:0000313" key="12">
    <source>
        <dbReference type="Proteomes" id="UP000823561"/>
    </source>
</evidence>
<sequence length="490" mass="54041">MSFRAIWVLSYEKGEAAKLRFSRRYPSVERRAKLLSGPQYVAIPEDCTICRLIFTELGLEDPDRLYVAMRDDCELHQESHILALHPDGCRGTLWPFLTVTQGGVIMVCLPLVDSSAYSQSRLSSQVSISQGIAFLSGLQAFLSAGNKRHEPDILVSRLDLLPLILFHICPLGTPVDTPHSAIFPFLAVSTPSSSQKQPAWKAGTHKGRSTVSVSVTETVRSMQYGNHSKQDLWDVYGTVMCKCEVEGTQPNITVTLSLPPNGSPLQDILAHPCVSTLDTSTLTASSMDYGDASAFSGPYKFPFSPPLEPFRLCSYTSQVPVPPVLGSYQLKEDHGQLQLGVVLKLHESVTNSFEYCEAHLPFFNRCQMGTLDVKVTSGQVEVSKEKNLLVWVLGQKFPKSREVTLEGAVHFSGQTVGPTDPLCTDGTAYVKLYFRIPDLTLSGCCVDQHSVQVYSSTKPRVVTSRDLMSSEYYIWNSTGHTPMLPGAMMM</sequence>